<dbReference type="InterPro" id="IPR019587">
    <property type="entry name" value="Polyketide_cyclase/dehydratase"/>
</dbReference>
<evidence type="ECO:0000313" key="1">
    <source>
        <dbReference type="EMBL" id="GAA4410867.1"/>
    </source>
</evidence>
<dbReference type="RefSeq" id="WP_345207626.1">
    <property type="nucleotide sequence ID" value="NZ_BAABGM010000020.1"/>
</dbReference>
<organism evidence="1 2">
    <name type="scientific">Fodinibacter luteus</name>
    <dbReference type="NCBI Taxonomy" id="552064"/>
    <lineage>
        <taxon>Bacteria</taxon>
        <taxon>Bacillati</taxon>
        <taxon>Actinomycetota</taxon>
        <taxon>Actinomycetes</taxon>
        <taxon>Micrococcales</taxon>
        <taxon>Intrasporangiaceae</taxon>
        <taxon>Fodinibacter (ex Wang et al. 2009)</taxon>
    </lineage>
</organism>
<evidence type="ECO:0008006" key="3">
    <source>
        <dbReference type="Google" id="ProtNLM"/>
    </source>
</evidence>
<dbReference type="SUPFAM" id="SSF55961">
    <property type="entry name" value="Bet v1-like"/>
    <property type="match status" value="1"/>
</dbReference>
<proteinExistence type="predicted"/>
<protein>
    <recommendedName>
        <fullName evidence="3">SRPBCC family protein</fullName>
    </recommendedName>
</protein>
<reference evidence="2" key="1">
    <citation type="journal article" date="2019" name="Int. J. Syst. Evol. Microbiol.">
        <title>The Global Catalogue of Microorganisms (GCM) 10K type strain sequencing project: providing services to taxonomists for standard genome sequencing and annotation.</title>
        <authorList>
            <consortium name="The Broad Institute Genomics Platform"/>
            <consortium name="The Broad Institute Genome Sequencing Center for Infectious Disease"/>
            <person name="Wu L."/>
            <person name="Ma J."/>
        </authorList>
    </citation>
    <scope>NUCLEOTIDE SEQUENCE [LARGE SCALE GENOMIC DNA]</scope>
    <source>
        <strain evidence="2">JCM 17809</strain>
    </source>
</reference>
<name>A0ABP8KNI5_9MICO</name>
<dbReference type="Pfam" id="PF10604">
    <property type="entry name" value="Polyketide_cyc2"/>
    <property type="match status" value="1"/>
</dbReference>
<dbReference type="Proteomes" id="UP001500945">
    <property type="component" value="Unassembled WGS sequence"/>
</dbReference>
<dbReference type="EMBL" id="BAABGM010000020">
    <property type="protein sequence ID" value="GAA4410867.1"/>
    <property type="molecule type" value="Genomic_DNA"/>
</dbReference>
<dbReference type="Gene3D" id="3.30.530.20">
    <property type="match status" value="1"/>
</dbReference>
<dbReference type="InterPro" id="IPR023393">
    <property type="entry name" value="START-like_dom_sf"/>
</dbReference>
<gene>
    <name evidence="1" type="ORF">GCM10023168_31060</name>
</gene>
<accession>A0ABP8KNI5</accession>
<comment type="caution">
    <text evidence="1">The sequence shown here is derived from an EMBL/GenBank/DDBJ whole genome shotgun (WGS) entry which is preliminary data.</text>
</comment>
<sequence length="157" mass="17329">MATFSTSSRSTATVTAEVGEVWAVLTDPDLLARFTPFLHSVTEHGEHWVWQLSRIPVLGANFSFTFRERMDFDEPHRIDFTHDPAPDSDESAGVAGWYALAPHPRGTHLETAMTITVELPFPGVLRPAVTTAMKGVVGLMGQRFSHNLLHHLGAHTT</sequence>
<evidence type="ECO:0000313" key="2">
    <source>
        <dbReference type="Proteomes" id="UP001500945"/>
    </source>
</evidence>
<keyword evidence="2" id="KW-1185">Reference proteome</keyword>